<proteinExistence type="predicted"/>
<feature type="compositionally biased region" description="Pro residues" evidence="1">
    <location>
        <begin position="1003"/>
        <end position="1019"/>
    </location>
</feature>
<feature type="region of interest" description="Disordered" evidence="1">
    <location>
        <begin position="974"/>
        <end position="1021"/>
    </location>
</feature>
<name>A0A8J4PUH2_9MYCE</name>
<dbReference type="Pfam" id="PF23033">
    <property type="entry name" value="DUF7034"/>
    <property type="match status" value="1"/>
</dbReference>
<evidence type="ECO:0000313" key="8">
    <source>
        <dbReference type="Proteomes" id="UP000695562"/>
    </source>
</evidence>
<dbReference type="PANTHER" id="PTHR31378">
    <property type="entry name" value="EGF-LIKE DOMAIN-CONTAINING PROTEIN-RELATED-RELATED"/>
    <property type="match status" value="1"/>
</dbReference>
<evidence type="ECO:0000256" key="2">
    <source>
        <dbReference type="SAM" id="Phobius"/>
    </source>
</evidence>
<keyword evidence="2" id="KW-0472">Membrane</keyword>
<evidence type="ECO:0000256" key="3">
    <source>
        <dbReference type="SAM" id="SignalP"/>
    </source>
</evidence>
<evidence type="ECO:0000259" key="5">
    <source>
        <dbReference type="Pfam" id="PF23033"/>
    </source>
</evidence>
<feature type="transmembrane region" description="Helical" evidence="2">
    <location>
        <begin position="1321"/>
        <end position="1344"/>
    </location>
</feature>
<feature type="chain" id="PRO_5035311948" description="EGF-like domain-containing protein" evidence="3">
    <location>
        <begin position="21"/>
        <end position="1361"/>
    </location>
</feature>
<keyword evidence="3" id="KW-0732">Signal</keyword>
<reference evidence="7" key="1">
    <citation type="submission" date="2020-01" db="EMBL/GenBank/DDBJ databases">
        <title>Development of genomics and gene disruption for Polysphondylium violaceum indicates a role for the polyketide synthase stlB in stalk morphogenesis.</title>
        <authorList>
            <person name="Narita B."/>
            <person name="Kawabe Y."/>
            <person name="Kin K."/>
            <person name="Saito T."/>
            <person name="Gibbs R."/>
            <person name="Kuspa A."/>
            <person name="Muzny D."/>
            <person name="Queller D."/>
            <person name="Richards S."/>
            <person name="Strassman J."/>
            <person name="Sucgang R."/>
            <person name="Worley K."/>
            <person name="Schaap P."/>
        </authorList>
    </citation>
    <scope>NUCLEOTIDE SEQUENCE</scope>
    <source>
        <strain evidence="7">QSvi11</strain>
    </source>
</reference>
<dbReference type="InterPro" id="IPR054484">
    <property type="entry name" value="ComC_SSD"/>
</dbReference>
<keyword evidence="2" id="KW-0812">Transmembrane</keyword>
<keyword evidence="2" id="KW-1133">Transmembrane helix</keyword>
<dbReference type="Proteomes" id="UP000695562">
    <property type="component" value="Unassembled WGS sequence"/>
</dbReference>
<dbReference type="EMBL" id="AJWJ01000161">
    <property type="protein sequence ID" value="KAF2074168.1"/>
    <property type="molecule type" value="Genomic_DNA"/>
</dbReference>
<evidence type="ECO:0000259" key="4">
    <source>
        <dbReference type="Pfam" id="PF22933"/>
    </source>
</evidence>
<feature type="signal peptide" evidence="3">
    <location>
        <begin position="1"/>
        <end position="20"/>
    </location>
</feature>
<evidence type="ECO:0008006" key="9">
    <source>
        <dbReference type="Google" id="ProtNLM"/>
    </source>
</evidence>
<dbReference type="Pfam" id="PF22933">
    <property type="entry name" value="ComC_SSD"/>
    <property type="match status" value="1"/>
</dbReference>
<gene>
    <name evidence="7" type="ORF">CYY_004513</name>
</gene>
<accession>A0A8J4PUH2</accession>
<feature type="domain" description="DUF7034" evidence="5">
    <location>
        <begin position="778"/>
        <end position="883"/>
    </location>
</feature>
<organism evidence="7 8">
    <name type="scientific">Polysphondylium violaceum</name>
    <dbReference type="NCBI Taxonomy" id="133409"/>
    <lineage>
        <taxon>Eukaryota</taxon>
        <taxon>Amoebozoa</taxon>
        <taxon>Evosea</taxon>
        <taxon>Eumycetozoa</taxon>
        <taxon>Dictyostelia</taxon>
        <taxon>Dictyosteliales</taxon>
        <taxon>Dictyosteliaceae</taxon>
        <taxon>Polysphondylium</taxon>
    </lineage>
</organism>
<dbReference type="InterPro" id="IPR056645">
    <property type="entry name" value="DUF7743"/>
</dbReference>
<feature type="domain" description="DUF7743" evidence="6">
    <location>
        <begin position="420"/>
        <end position="535"/>
    </location>
</feature>
<comment type="caution">
    <text evidence="7">The sequence shown here is derived from an EMBL/GenBank/DDBJ whole genome shotgun (WGS) entry which is preliminary data.</text>
</comment>
<protein>
    <recommendedName>
        <fullName evidence="9">EGF-like domain-containing protein</fullName>
    </recommendedName>
</protein>
<dbReference type="PANTHER" id="PTHR31378:SF17">
    <property type="match status" value="1"/>
</dbReference>
<evidence type="ECO:0000313" key="7">
    <source>
        <dbReference type="EMBL" id="KAF2074168.1"/>
    </source>
</evidence>
<evidence type="ECO:0000256" key="1">
    <source>
        <dbReference type="SAM" id="MobiDB-lite"/>
    </source>
</evidence>
<keyword evidence="8" id="KW-1185">Reference proteome</keyword>
<feature type="compositionally biased region" description="Low complexity" evidence="1">
    <location>
        <begin position="981"/>
        <end position="1002"/>
    </location>
</feature>
<evidence type="ECO:0000259" key="6">
    <source>
        <dbReference type="Pfam" id="PF24893"/>
    </source>
</evidence>
<sequence>MRDYIIRLFIICIFIYIGGAQQQAVVTPLGALFRQTESYASSGSCPYSFVAVGPIDLSGGGGINIFCSILASPTAPTCIPTDVFYNTTHFSIRGAISFTSGVVYSDIQLKVVKSVGSVPHTLPLVNQDGSAFIFNCQDAPSISSPIFDSLLDPIGHMELNTVDMSQSNSFNLYIKLKSDFVRPIPLQQFTLESADYIFFPYYIDMGTVGFSFSFQIDYQNVDLGHIELGWTGNSYSFFTSSPLDFPIGPLTLNSFIEFKVGSGWGYYLDTQTNSLNDIEPSNIAMKPLYGNSTNLKYFVKGDSIYPRKIVNYQNVPFIKQFPAPEPSSVIVSSSTTDFQDRFIDINFDTNSVFFTTLGPLLSFSFPNYDTSYPYGLTSYNGYTRHYRFPVMYAPSTQAFQFNVEFSSRVSFTDNLVPTAPDTSPPTLDSLLVVLLNETHSILRLGASDSGSGICLIKVLNLVQFINKNNLVSGNSLTGIYEMIIPHKKSLTTEITVTDCSGVSQFYSNQQLNFMFGIELYQTPSFRLETFTHISFSRNQVDVSGDPIDLVLYANISQTTQQLKESTSISVSIFFENPNNIPIVQGVYNPSKALYEFPFMVPPRLRPGLVRYTFNLNMDNTIDHMKLIGKFGYQATLTIINSETIDSTFPIVTKADSVNGQSDPLVWDLEFYDISGVKKVMVGITSEYDMQGKIFTLDGKNQTTFQETLVYKLDPATCRPMKYWISYIYTEDIYGNIGESFRYSNRDFHPFFKYDGSNFDFISLTADYCTVNILDNNPPIIQSITITPTTNSSIQQEQAQVLFRVSDDTLVSLVHFPVCYFTGMGNEVVSAVATVVSNSGGIVNYACDFIFPFTFGPQALLSIYGLSDIYFNYIGFSPSDLKALLSSFSPVYSIPSATTLIAIESTSSLEKSPTVLYIYGRGFKNDSKVEIKTDTNLWILVPNITTGSVLVLYDIEPSLFYNVTVLNLSGEKSLPVTLKGQSPVSSSSTPSADDSSVDSSSSPTPTPVTPTPVTPTPTPTSPICKTDCGASLGYGECKGTACVCNSPHSGLDCLSTIANTTIEPNPHIPSVNLTLDGENGGTTNTKSKFSSLIQLISLKELENGGNDVVSKHVFNNDQWINVPSESNDPDVKTSKYKYIINNSLNTTIYSTVQIFSQAKSITFGKQQLQMNPSTVKFTFNITSYPFSKSTNTLQLVMGASVETNEESGCSYQEFIQDDNESQYLKIQIDQVSLFGRFIGYGIIDGREESITNSVVNQADEIATQQTSNSQQSYIGLNIRYFQQTALLDPDFSVLIETKSASDQSNSICTSDIKSKKLSAAQIAGIVVGGVVFLVIVAMVAIYVLGKKSYNPIVLKLRRITKH</sequence>
<dbReference type="InterPro" id="IPR055462">
    <property type="entry name" value="DUF7034"/>
</dbReference>
<feature type="domain" description="ComC supersandwich" evidence="4">
    <location>
        <begin position="1071"/>
        <end position="1293"/>
    </location>
</feature>
<dbReference type="Pfam" id="PF24893">
    <property type="entry name" value="DUF7743"/>
    <property type="match status" value="1"/>
</dbReference>